<dbReference type="SMART" id="SM00903">
    <property type="entry name" value="Flavin_Reduct"/>
    <property type="match status" value="1"/>
</dbReference>
<keyword evidence="4" id="KW-1185">Reference proteome</keyword>
<evidence type="ECO:0000313" key="4">
    <source>
        <dbReference type="Proteomes" id="UP001596233"/>
    </source>
</evidence>
<protein>
    <submittedName>
        <fullName evidence="3">Flavin reductase family protein</fullName>
        <ecNumber evidence="3">1.-.-.-</ecNumber>
    </submittedName>
</protein>
<gene>
    <name evidence="3" type="ORF">ACFP56_11130</name>
</gene>
<evidence type="ECO:0000259" key="2">
    <source>
        <dbReference type="SMART" id="SM00903"/>
    </source>
</evidence>
<proteinExistence type="predicted"/>
<dbReference type="RefSeq" id="WP_379234359.1">
    <property type="nucleotide sequence ID" value="NZ_JBHSTE010000003.1"/>
</dbReference>
<accession>A0ABW1V332</accession>
<dbReference type="PANTHER" id="PTHR30466:SF1">
    <property type="entry name" value="FMN REDUCTASE (NADH) RUTF"/>
    <property type="match status" value="1"/>
</dbReference>
<organism evidence="3 4">
    <name type="scientific">Paenibacillus septentrionalis</name>
    <dbReference type="NCBI Taxonomy" id="429342"/>
    <lineage>
        <taxon>Bacteria</taxon>
        <taxon>Bacillati</taxon>
        <taxon>Bacillota</taxon>
        <taxon>Bacilli</taxon>
        <taxon>Bacillales</taxon>
        <taxon>Paenibacillaceae</taxon>
        <taxon>Paenibacillus</taxon>
    </lineage>
</organism>
<dbReference type="SUPFAM" id="SSF50475">
    <property type="entry name" value="FMN-binding split barrel"/>
    <property type="match status" value="1"/>
</dbReference>
<reference evidence="4" key="1">
    <citation type="journal article" date="2019" name="Int. J. Syst. Evol. Microbiol.">
        <title>The Global Catalogue of Microorganisms (GCM) 10K type strain sequencing project: providing services to taxonomists for standard genome sequencing and annotation.</title>
        <authorList>
            <consortium name="The Broad Institute Genomics Platform"/>
            <consortium name="The Broad Institute Genome Sequencing Center for Infectious Disease"/>
            <person name="Wu L."/>
            <person name="Ma J."/>
        </authorList>
    </citation>
    <scope>NUCLEOTIDE SEQUENCE [LARGE SCALE GENOMIC DNA]</scope>
    <source>
        <strain evidence="4">PCU 280</strain>
    </source>
</reference>
<comment type="caution">
    <text evidence="3">The sequence shown here is derived from an EMBL/GenBank/DDBJ whole genome shotgun (WGS) entry which is preliminary data.</text>
</comment>
<feature type="domain" description="Flavin reductase like" evidence="2">
    <location>
        <begin position="11"/>
        <end position="157"/>
    </location>
</feature>
<keyword evidence="1 3" id="KW-0560">Oxidoreductase</keyword>
<dbReference type="Gene3D" id="2.30.110.10">
    <property type="entry name" value="Electron Transport, Fmn-binding Protein, Chain A"/>
    <property type="match status" value="1"/>
</dbReference>
<dbReference type="GO" id="GO:0016491">
    <property type="term" value="F:oxidoreductase activity"/>
    <property type="evidence" value="ECO:0007669"/>
    <property type="project" value="UniProtKB-KW"/>
</dbReference>
<dbReference type="InterPro" id="IPR012349">
    <property type="entry name" value="Split_barrel_FMN-bd"/>
</dbReference>
<dbReference type="InterPro" id="IPR050268">
    <property type="entry name" value="NADH-dep_flavin_reductase"/>
</dbReference>
<name>A0ABW1V332_9BACL</name>
<evidence type="ECO:0000256" key="1">
    <source>
        <dbReference type="ARBA" id="ARBA00023002"/>
    </source>
</evidence>
<dbReference type="InterPro" id="IPR002563">
    <property type="entry name" value="Flavin_Rdtase-like_dom"/>
</dbReference>
<dbReference type="EMBL" id="JBHSTE010000003">
    <property type="protein sequence ID" value="MFC6333177.1"/>
    <property type="molecule type" value="Genomic_DNA"/>
</dbReference>
<dbReference type="Pfam" id="PF01613">
    <property type="entry name" value="Flavin_Reduct"/>
    <property type="match status" value="1"/>
</dbReference>
<evidence type="ECO:0000313" key="3">
    <source>
        <dbReference type="EMBL" id="MFC6333177.1"/>
    </source>
</evidence>
<sequence>MIEATVWRQTMGKFATGVTVITTLDADGNPLGMTANAFTSLSLTPPMVLICVDNSSTTLAQLIGSRKFCVNILSSDQEAISRQFAKKGGPEKFEGVSYSSGLLGLPVLEGCLTSVECELSERYEGGDHMILLGSALHIYQAPYPAEPLIFYEGKYRSLVEMEATAP</sequence>
<dbReference type="EC" id="1.-.-.-" evidence="3"/>
<dbReference type="Proteomes" id="UP001596233">
    <property type="component" value="Unassembled WGS sequence"/>
</dbReference>
<dbReference type="PANTHER" id="PTHR30466">
    <property type="entry name" value="FLAVIN REDUCTASE"/>
    <property type="match status" value="1"/>
</dbReference>